<comment type="caution">
    <text evidence="2">The sequence shown here is derived from an EMBL/GenBank/DDBJ whole genome shotgun (WGS) entry which is preliminary data.</text>
</comment>
<sequence length="46" mass="4441">MEQSSPTPPPGGPRRPAKGAVAAILLGIVLVASLVAYGVATSLLGG</sequence>
<proteinExistence type="predicted"/>
<evidence type="ECO:0000256" key="1">
    <source>
        <dbReference type="SAM" id="Phobius"/>
    </source>
</evidence>
<dbReference type="EMBL" id="JACHLZ010000001">
    <property type="protein sequence ID" value="MBB5833166.1"/>
    <property type="molecule type" value="Genomic_DNA"/>
</dbReference>
<reference evidence="2 3" key="1">
    <citation type="submission" date="2020-08" db="EMBL/GenBank/DDBJ databases">
        <title>Sequencing the genomes of 1000 actinobacteria strains.</title>
        <authorList>
            <person name="Klenk H.-P."/>
        </authorList>
    </citation>
    <scope>NUCLEOTIDE SEQUENCE [LARGE SCALE GENOMIC DNA]</scope>
    <source>
        <strain evidence="2 3">DSM 28796</strain>
    </source>
</reference>
<organism evidence="2 3">
    <name type="scientific">Brachybacterium aquaticum</name>
    <dbReference type="NCBI Taxonomy" id="1432564"/>
    <lineage>
        <taxon>Bacteria</taxon>
        <taxon>Bacillati</taxon>
        <taxon>Actinomycetota</taxon>
        <taxon>Actinomycetes</taxon>
        <taxon>Micrococcales</taxon>
        <taxon>Dermabacteraceae</taxon>
        <taxon>Brachybacterium</taxon>
    </lineage>
</organism>
<protein>
    <submittedName>
        <fullName evidence="2">Uncharacterized protein</fullName>
    </submittedName>
</protein>
<accession>A0A841AEB4</accession>
<evidence type="ECO:0000313" key="3">
    <source>
        <dbReference type="Proteomes" id="UP000588158"/>
    </source>
</evidence>
<keyword evidence="1" id="KW-0812">Transmembrane</keyword>
<keyword evidence="1" id="KW-0472">Membrane</keyword>
<dbReference type="Proteomes" id="UP000588158">
    <property type="component" value="Unassembled WGS sequence"/>
</dbReference>
<dbReference type="RefSeq" id="WP_184326366.1">
    <property type="nucleotide sequence ID" value="NZ_JACHLZ010000001.1"/>
</dbReference>
<dbReference type="AlphaFoldDB" id="A0A841AEB4"/>
<feature type="transmembrane region" description="Helical" evidence="1">
    <location>
        <begin position="20"/>
        <end position="44"/>
    </location>
</feature>
<gene>
    <name evidence="2" type="ORF">HNR70_002979</name>
</gene>
<name>A0A841AEB4_9MICO</name>
<evidence type="ECO:0000313" key="2">
    <source>
        <dbReference type="EMBL" id="MBB5833166.1"/>
    </source>
</evidence>
<keyword evidence="1" id="KW-1133">Transmembrane helix</keyword>
<keyword evidence="3" id="KW-1185">Reference proteome</keyword>